<comment type="subcellular location">
    <subcellularLocation>
        <location evidence="1">Endoplasmic reticulum membrane</location>
        <topology evidence="1">Multi-pass membrane protein</topology>
    </subcellularLocation>
</comment>
<dbReference type="AlphaFoldDB" id="A0AAD8AHE9"/>
<evidence type="ECO:0000259" key="12">
    <source>
        <dbReference type="SMART" id="SM00014"/>
    </source>
</evidence>
<feature type="transmembrane region" description="Helical" evidence="11">
    <location>
        <begin position="278"/>
        <end position="300"/>
    </location>
</feature>
<evidence type="ECO:0000313" key="13">
    <source>
        <dbReference type="EMBL" id="KAJ9598666.1"/>
    </source>
</evidence>
<sequence>MDDRPFWWVQETSIYKKGFRPVLRQTPLTCETGPGSPSGHVQGLSSVLYVVLKHVVDSYVIPNEKLSDCKKLTLKCIFWTLYMVLVVLVGMSRLYTATHFPHQTLLGFFAGIVTAILFVNQGRYTLTHYWHTASRPKMFLIGILMIGISFGAYWLQRLLGVDPQWSVRLAFKWCEHAEWIHVSTTPLFSLVRCCGSMFGLALSAPNATRVRNQPCHNLIIGALCTLSLLVAFQMASDAVPTSDVRLFYGCQFMLHAVCPFLLFIAIPRVARIVSFLETFFSIWMIIFIQYSAICATFYNWSLNVAVEEVYKYRHAARDFFMLLLIVQPKIFDALHLLNGHMLQQHDAHRRRYYRLTTMVLRGNKASRWTTIIPPGNILSKIGSSQFSCIFNVHLAGIGSQLQSIIHINVLFERLRFEELL</sequence>
<feature type="transmembrane region" description="Helical" evidence="11">
    <location>
        <begin position="72"/>
        <end position="94"/>
    </location>
</feature>
<feature type="non-terminal residue" evidence="13">
    <location>
        <position position="1"/>
    </location>
</feature>
<feature type="transmembrane region" description="Helical" evidence="11">
    <location>
        <begin position="246"/>
        <end position="266"/>
    </location>
</feature>
<evidence type="ECO:0000313" key="14">
    <source>
        <dbReference type="Proteomes" id="UP001233999"/>
    </source>
</evidence>
<evidence type="ECO:0000256" key="6">
    <source>
        <dbReference type="ARBA" id="ARBA00022692"/>
    </source>
</evidence>
<feature type="transmembrane region" description="Helical" evidence="11">
    <location>
        <begin position="215"/>
        <end position="234"/>
    </location>
</feature>
<keyword evidence="5" id="KW-0312">Gluconeogenesis</keyword>
<dbReference type="SUPFAM" id="SSF48317">
    <property type="entry name" value="Acid phosphatase/Vanadium-dependent haloperoxidase"/>
    <property type="match status" value="1"/>
</dbReference>
<protein>
    <recommendedName>
        <fullName evidence="4">glucose-6-phosphatase</fullName>
        <ecNumber evidence="4">3.1.3.9</ecNumber>
    </recommendedName>
</protein>
<dbReference type="GO" id="GO:0005789">
    <property type="term" value="C:endoplasmic reticulum membrane"/>
    <property type="evidence" value="ECO:0007669"/>
    <property type="project" value="UniProtKB-SubCell"/>
</dbReference>
<dbReference type="EMBL" id="JASPKZ010001200">
    <property type="protein sequence ID" value="KAJ9598666.1"/>
    <property type="molecule type" value="Genomic_DNA"/>
</dbReference>
<name>A0AAD8AHE9_DIPPU</name>
<dbReference type="GO" id="GO:0004346">
    <property type="term" value="F:glucose-6-phosphatase activity"/>
    <property type="evidence" value="ECO:0007669"/>
    <property type="project" value="UniProtKB-EC"/>
</dbReference>
<dbReference type="InterPro" id="IPR000326">
    <property type="entry name" value="PAP2/HPO"/>
</dbReference>
<evidence type="ECO:0000256" key="5">
    <source>
        <dbReference type="ARBA" id="ARBA00022432"/>
    </source>
</evidence>
<keyword evidence="8" id="KW-0256">Endoplasmic reticulum</keyword>
<evidence type="ECO:0000256" key="8">
    <source>
        <dbReference type="ARBA" id="ARBA00022824"/>
    </source>
</evidence>
<feature type="transmembrane region" description="Helical" evidence="11">
    <location>
        <begin position="100"/>
        <end position="119"/>
    </location>
</feature>
<evidence type="ECO:0000256" key="3">
    <source>
        <dbReference type="ARBA" id="ARBA00009266"/>
    </source>
</evidence>
<comment type="pathway">
    <text evidence="2">Carbohydrate biosynthesis; gluconeogenesis.</text>
</comment>
<dbReference type="Pfam" id="PF01569">
    <property type="entry name" value="PAP2"/>
    <property type="match status" value="1"/>
</dbReference>
<dbReference type="InterPro" id="IPR036938">
    <property type="entry name" value="PAP2/HPO_sf"/>
</dbReference>
<keyword evidence="9 11" id="KW-1133">Transmembrane helix</keyword>
<dbReference type="EC" id="3.1.3.9" evidence="4"/>
<comment type="caution">
    <text evidence="13">The sequence shown here is derived from an EMBL/GenBank/DDBJ whole genome shotgun (WGS) entry which is preliminary data.</text>
</comment>
<dbReference type="PANTHER" id="PTHR12591">
    <property type="entry name" value="GLUCOSE-6-PHOSPHATASE"/>
    <property type="match status" value="1"/>
</dbReference>
<reference evidence="13" key="1">
    <citation type="journal article" date="2023" name="IScience">
        <title>Live-bearing cockroach genome reveals convergent evolutionary mechanisms linked to viviparity in insects and beyond.</title>
        <authorList>
            <person name="Fouks B."/>
            <person name="Harrison M.C."/>
            <person name="Mikhailova A.A."/>
            <person name="Marchal E."/>
            <person name="English S."/>
            <person name="Carruthers M."/>
            <person name="Jennings E.C."/>
            <person name="Chiamaka E.L."/>
            <person name="Frigard R.A."/>
            <person name="Pippel M."/>
            <person name="Attardo G.M."/>
            <person name="Benoit J.B."/>
            <person name="Bornberg-Bauer E."/>
            <person name="Tobe S.S."/>
        </authorList>
    </citation>
    <scope>NUCLEOTIDE SEQUENCE</scope>
    <source>
        <strain evidence="13">Stay&amp;Tobe</strain>
    </source>
</reference>
<feature type="transmembrane region" description="Helical" evidence="11">
    <location>
        <begin position="320"/>
        <end position="342"/>
    </location>
</feature>
<evidence type="ECO:0000256" key="1">
    <source>
        <dbReference type="ARBA" id="ARBA00004477"/>
    </source>
</evidence>
<evidence type="ECO:0000256" key="2">
    <source>
        <dbReference type="ARBA" id="ARBA00004742"/>
    </source>
</evidence>
<proteinExistence type="inferred from homology"/>
<comment type="similarity">
    <text evidence="3">Belongs to the glucose-6-phosphatase family.</text>
</comment>
<reference evidence="13" key="2">
    <citation type="submission" date="2023-05" db="EMBL/GenBank/DDBJ databases">
        <authorList>
            <person name="Fouks B."/>
        </authorList>
    </citation>
    <scope>NUCLEOTIDE SEQUENCE</scope>
    <source>
        <strain evidence="13">Stay&amp;Tobe</strain>
        <tissue evidence="13">Testes</tissue>
    </source>
</reference>
<dbReference type="SMART" id="SM00014">
    <property type="entry name" value="acidPPc"/>
    <property type="match status" value="1"/>
</dbReference>
<evidence type="ECO:0000256" key="4">
    <source>
        <dbReference type="ARBA" id="ARBA00012634"/>
    </source>
</evidence>
<dbReference type="GO" id="GO:0051156">
    <property type="term" value="P:glucose 6-phosphate metabolic process"/>
    <property type="evidence" value="ECO:0007669"/>
    <property type="project" value="TreeGrafter"/>
</dbReference>
<keyword evidence="6 11" id="KW-0812">Transmembrane</keyword>
<accession>A0AAD8AHE9</accession>
<keyword evidence="14" id="KW-1185">Reference proteome</keyword>
<evidence type="ECO:0000256" key="7">
    <source>
        <dbReference type="ARBA" id="ARBA00022801"/>
    </source>
</evidence>
<feature type="transmembrane region" description="Helical" evidence="11">
    <location>
        <begin position="139"/>
        <end position="159"/>
    </location>
</feature>
<evidence type="ECO:0000256" key="9">
    <source>
        <dbReference type="ARBA" id="ARBA00022989"/>
    </source>
</evidence>
<dbReference type="PANTHER" id="PTHR12591:SF0">
    <property type="entry name" value="FI19814P1"/>
    <property type="match status" value="1"/>
</dbReference>
<keyword evidence="10 11" id="KW-0472">Membrane</keyword>
<feature type="transmembrane region" description="Helical" evidence="11">
    <location>
        <begin position="179"/>
        <end position="203"/>
    </location>
</feature>
<keyword evidence="7" id="KW-0378">Hydrolase</keyword>
<evidence type="ECO:0000256" key="10">
    <source>
        <dbReference type="ARBA" id="ARBA00023136"/>
    </source>
</evidence>
<dbReference type="Proteomes" id="UP001233999">
    <property type="component" value="Unassembled WGS sequence"/>
</dbReference>
<dbReference type="Gene3D" id="1.20.144.10">
    <property type="entry name" value="Phosphatidic acid phosphatase type 2/haloperoxidase"/>
    <property type="match status" value="1"/>
</dbReference>
<gene>
    <name evidence="13" type="ORF">L9F63_010681</name>
</gene>
<organism evidence="13 14">
    <name type="scientific">Diploptera punctata</name>
    <name type="common">Pacific beetle cockroach</name>
    <dbReference type="NCBI Taxonomy" id="6984"/>
    <lineage>
        <taxon>Eukaryota</taxon>
        <taxon>Metazoa</taxon>
        <taxon>Ecdysozoa</taxon>
        <taxon>Arthropoda</taxon>
        <taxon>Hexapoda</taxon>
        <taxon>Insecta</taxon>
        <taxon>Pterygota</taxon>
        <taxon>Neoptera</taxon>
        <taxon>Polyneoptera</taxon>
        <taxon>Dictyoptera</taxon>
        <taxon>Blattodea</taxon>
        <taxon>Blaberoidea</taxon>
        <taxon>Blaberidae</taxon>
        <taxon>Diplopterinae</taxon>
        <taxon>Diploptera</taxon>
    </lineage>
</organism>
<evidence type="ECO:0000256" key="11">
    <source>
        <dbReference type="SAM" id="Phobius"/>
    </source>
</evidence>
<feature type="domain" description="Phosphatidic acid phosphatase type 2/haloperoxidase" evidence="12">
    <location>
        <begin position="3"/>
        <end position="119"/>
    </location>
</feature>
<dbReference type="GO" id="GO:0006094">
    <property type="term" value="P:gluconeogenesis"/>
    <property type="evidence" value="ECO:0007669"/>
    <property type="project" value="UniProtKB-KW"/>
</dbReference>